<name>D0RLY7_PHYIT</name>
<evidence type="ECO:0000256" key="4">
    <source>
        <dbReference type="ARBA" id="ARBA00022692"/>
    </source>
</evidence>
<evidence type="ECO:0000256" key="8">
    <source>
        <dbReference type="ARBA" id="ARBA00023065"/>
    </source>
</evidence>
<dbReference type="GO" id="GO:0004427">
    <property type="term" value="F:inorganic diphosphate phosphatase activity"/>
    <property type="evidence" value="ECO:0007669"/>
    <property type="project" value="InterPro"/>
</dbReference>
<keyword evidence="4 10" id="KW-0812">Transmembrane</keyword>
<comment type="subcellular location">
    <subcellularLocation>
        <location evidence="1">Endomembrane system</location>
        <topology evidence="1">Multi-pass membrane protein</topology>
    </subcellularLocation>
</comment>
<accession>D0RLY7</accession>
<dbReference type="OrthoDB" id="5210at2759"/>
<dbReference type="InterPro" id="IPR004131">
    <property type="entry name" value="PPase-energised_H-pump"/>
</dbReference>
<dbReference type="eggNOG" id="ENOG502QPJC">
    <property type="taxonomic scope" value="Eukaryota"/>
</dbReference>
<evidence type="ECO:0000256" key="3">
    <source>
        <dbReference type="ARBA" id="ARBA00022448"/>
    </source>
</evidence>
<feature type="transmembrane region" description="Helical" evidence="10">
    <location>
        <begin position="101"/>
        <end position="121"/>
    </location>
</feature>
<keyword evidence="8" id="KW-0406">Ion transport</keyword>
<dbReference type="AlphaFoldDB" id="D0RLY7"/>
<evidence type="ECO:0000256" key="7">
    <source>
        <dbReference type="ARBA" id="ARBA00022989"/>
    </source>
</evidence>
<dbReference type="Pfam" id="PF03030">
    <property type="entry name" value="H_PPase"/>
    <property type="match status" value="1"/>
</dbReference>
<dbReference type="GO" id="GO:0009678">
    <property type="term" value="F:diphosphate hydrolysis-driven proton transmembrane transporter activity"/>
    <property type="evidence" value="ECO:0007669"/>
    <property type="project" value="UniProtKB-EC"/>
</dbReference>
<evidence type="ECO:0000313" key="12">
    <source>
        <dbReference type="Proteomes" id="UP000006643"/>
    </source>
</evidence>
<gene>
    <name evidence="11" type="ORF">PITG_22178</name>
</gene>
<evidence type="ECO:0000313" key="11">
    <source>
        <dbReference type="EMBL" id="EEY55447.1"/>
    </source>
</evidence>
<dbReference type="EC" id="7.1.3.1" evidence="2"/>
<evidence type="ECO:0000256" key="5">
    <source>
        <dbReference type="ARBA" id="ARBA00022842"/>
    </source>
</evidence>
<evidence type="ECO:0000256" key="9">
    <source>
        <dbReference type="ARBA" id="ARBA00023136"/>
    </source>
</evidence>
<sequence>MGMMVAVYSNARTTVSAMKEGARGWRDSFNTAFRAGAVMGFGLSSMALLVLFILIKAFETQYPLSTDHKKLFEAISGYGLGGSSIAMSWRTSLRMTRVTPLPLLTMSVTTSVTSPVWVRTFSARSLRRRARCSLDLETSLT</sequence>
<dbReference type="InParanoid" id="D0RLY7"/>
<proteinExistence type="predicted"/>
<evidence type="ECO:0000256" key="2">
    <source>
        <dbReference type="ARBA" id="ARBA00013242"/>
    </source>
</evidence>
<dbReference type="GO" id="GO:0012505">
    <property type="term" value="C:endomembrane system"/>
    <property type="evidence" value="ECO:0007669"/>
    <property type="project" value="UniProtKB-SubCell"/>
</dbReference>
<dbReference type="HOGENOM" id="CLU_1829141_0_0_1"/>
<keyword evidence="12" id="KW-1185">Reference proteome</keyword>
<feature type="transmembrane region" description="Helical" evidence="10">
    <location>
        <begin position="35"/>
        <end position="58"/>
    </location>
</feature>
<dbReference type="Proteomes" id="UP000006643">
    <property type="component" value="Unassembled WGS sequence"/>
</dbReference>
<evidence type="ECO:0000256" key="10">
    <source>
        <dbReference type="SAM" id="Phobius"/>
    </source>
</evidence>
<evidence type="ECO:0000256" key="6">
    <source>
        <dbReference type="ARBA" id="ARBA00022967"/>
    </source>
</evidence>
<organism evidence="11 12">
    <name type="scientific">Phytophthora infestans (strain T30-4)</name>
    <name type="common">Potato late blight agent</name>
    <dbReference type="NCBI Taxonomy" id="403677"/>
    <lineage>
        <taxon>Eukaryota</taxon>
        <taxon>Sar</taxon>
        <taxon>Stramenopiles</taxon>
        <taxon>Oomycota</taxon>
        <taxon>Peronosporomycetes</taxon>
        <taxon>Peronosporales</taxon>
        <taxon>Peronosporaceae</taxon>
        <taxon>Phytophthora</taxon>
    </lineage>
</organism>
<keyword evidence="3" id="KW-0813">Transport</keyword>
<keyword evidence="7 10" id="KW-1133">Transmembrane helix</keyword>
<keyword evidence="6" id="KW-1278">Translocase</keyword>
<dbReference type="RefSeq" id="XP_002909943.1">
    <property type="nucleotide sequence ID" value="XM_002909897.1"/>
</dbReference>
<keyword evidence="5" id="KW-0460">Magnesium</keyword>
<dbReference type="KEGG" id="pif:PITG_22178"/>
<dbReference type="EMBL" id="GG689018">
    <property type="protein sequence ID" value="EEY55447.1"/>
    <property type="molecule type" value="Genomic_DNA"/>
</dbReference>
<dbReference type="STRING" id="403677.D0RLY7"/>
<protein>
    <recommendedName>
        <fullName evidence="2">H(+)-exporting diphosphatase</fullName>
        <ecNumber evidence="2">7.1.3.1</ecNumber>
    </recommendedName>
</protein>
<dbReference type="GeneID" id="9468472"/>
<dbReference type="VEuPathDB" id="FungiDB:PITG_22178"/>
<keyword evidence="9 10" id="KW-0472">Membrane</keyword>
<dbReference type="PANTHER" id="PTHR31998">
    <property type="entry name" value="K(+)-INSENSITIVE PYROPHOSPHATE-ENERGIZED PROTON PUMP"/>
    <property type="match status" value="1"/>
</dbReference>
<dbReference type="GO" id="GO:0016020">
    <property type="term" value="C:membrane"/>
    <property type="evidence" value="ECO:0007669"/>
    <property type="project" value="InterPro"/>
</dbReference>
<evidence type="ECO:0000256" key="1">
    <source>
        <dbReference type="ARBA" id="ARBA00004127"/>
    </source>
</evidence>
<reference evidence="12" key="1">
    <citation type="journal article" date="2009" name="Nature">
        <title>Genome sequence and analysis of the Irish potato famine pathogen Phytophthora infestans.</title>
        <authorList>
            <consortium name="The Broad Institute Genome Sequencing Platform"/>
            <person name="Haas B.J."/>
            <person name="Kamoun S."/>
            <person name="Zody M.C."/>
            <person name="Jiang R.H."/>
            <person name="Handsaker R.E."/>
            <person name="Cano L.M."/>
            <person name="Grabherr M."/>
            <person name="Kodira C.D."/>
            <person name="Raffaele S."/>
            <person name="Torto-Alalibo T."/>
            <person name="Bozkurt T.O."/>
            <person name="Ah-Fong A.M."/>
            <person name="Alvarado L."/>
            <person name="Anderson V.L."/>
            <person name="Armstrong M.R."/>
            <person name="Avrova A."/>
            <person name="Baxter L."/>
            <person name="Beynon J."/>
            <person name="Boevink P.C."/>
            <person name="Bollmann S.R."/>
            <person name="Bos J.I."/>
            <person name="Bulone V."/>
            <person name="Cai G."/>
            <person name="Cakir C."/>
            <person name="Carrington J.C."/>
            <person name="Chawner M."/>
            <person name="Conti L."/>
            <person name="Costanzo S."/>
            <person name="Ewan R."/>
            <person name="Fahlgren N."/>
            <person name="Fischbach M.A."/>
            <person name="Fugelstad J."/>
            <person name="Gilroy E.M."/>
            <person name="Gnerre S."/>
            <person name="Green P.J."/>
            <person name="Grenville-Briggs L.J."/>
            <person name="Griffith J."/>
            <person name="Grunwald N.J."/>
            <person name="Horn K."/>
            <person name="Horner N.R."/>
            <person name="Hu C.H."/>
            <person name="Huitema E."/>
            <person name="Jeong D.H."/>
            <person name="Jones A.M."/>
            <person name="Jones J.D."/>
            <person name="Jones R.W."/>
            <person name="Karlsson E.K."/>
            <person name="Kunjeti S.G."/>
            <person name="Lamour K."/>
            <person name="Liu Z."/>
            <person name="Ma L."/>
            <person name="Maclean D."/>
            <person name="Chibucos M.C."/>
            <person name="McDonald H."/>
            <person name="McWalters J."/>
            <person name="Meijer H.J."/>
            <person name="Morgan W."/>
            <person name="Morris P.F."/>
            <person name="Munro C.A."/>
            <person name="O'Neill K."/>
            <person name="Ospina-Giraldo M."/>
            <person name="Pinzon A."/>
            <person name="Pritchard L."/>
            <person name="Ramsahoye B."/>
            <person name="Ren Q."/>
            <person name="Restrepo S."/>
            <person name="Roy S."/>
            <person name="Sadanandom A."/>
            <person name="Savidor A."/>
            <person name="Schornack S."/>
            <person name="Schwartz D.C."/>
            <person name="Schumann U.D."/>
            <person name="Schwessinger B."/>
            <person name="Seyer L."/>
            <person name="Sharpe T."/>
            <person name="Silvar C."/>
            <person name="Song J."/>
            <person name="Studholme D.J."/>
            <person name="Sykes S."/>
            <person name="Thines M."/>
            <person name="van de Vondervoort P.J."/>
            <person name="Phuntumart V."/>
            <person name="Wawra S."/>
            <person name="Weide R."/>
            <person name="Win J."/>
            <person name="Young C."/>
            <person name="Zhou S."/>
            <person name="Fry W."/>
            <person name="Meyers B.C."/>
            <person name="van West P."/>
            <person name="Ristaino J."/>
            <person name="Govers F."/>
            <person name="Birch P.R."/>
            <person name="Whisson S.C."/>
            <person name="Judelson H.S."/>
            <person name="Nusbaum C."/>
        </authorList>
    </citation>
    <scope>NUCLEOTIDE SEQUENCE [LARGE SCALE GENOMIC DNA]</scope>
    <source>
        <strain evidence="12">T30-4</strain>
    </source>
</reference>